<sequence length="345" mass="38138">MKTTIALLAAGAMIVSSTALGSHEERDYGGTYRGIYWSGHAKGVSLEKSKKRIETVLTLDRDGTILDAEVDFLVLKKGKWIARNDSEASVSVDFSADPGAATVGTHYKKGRSMFDIKTNDMMGFYAVAVDEDGTVALAIVDAVIRYQLEAKFEPGYNYHSKVKELTINEELIPTKRTSKSGLVKVKDWSEVEGENLYSLHPYNHVIKDRGALKGIDEDSNIMEMLTALGVEFKDGVPQKMEVRYGFHSNGGWEGNYDDLEEYLIGKDAKDVRSLIDWSSKKYSRSIDDNNYFGLDSTAGATRTAQDSVDGIGGSTVRMSRENTSYMLALVEAGIIDEKDVIKGRF</sequence>
<dbReference type="AlphaFoldDB" id="A0A9W6GIJ2"/>
<reference evidence="2" key="1">
    <citation type="submission" date="2022-12" db="EMBL/GenBank/DDBJ databases">
        <title>Reference genome sequencing for broad-spectrum identification of bacterial and archaeal isolates by mass spectrometry.</title>
        <authorList>
            <person name="Sekiguchi Y."/>
            <person name="Tourlousse D.M."/>
        </authorList>
    </citation>
    <scope>NUCLEOTIDE SEQUENCE</scope>
    <source>
        <strain evidence="2">10succ1</strain>
    </source>
</reference>
<keyword evidence="3" id="KW-1185">Reference proteome</keyword>
<gene>
    <name evidence="2" type="ORF">PM10SUCC1_03080</name>
</gene>
<name>A0A9W6GIJ2_9FUSO</name>
<organism evidence="2 3">
    <name type="scientific">Propionigenium maris DSM 9537</name>
    <dbReference type="NCBI Taxonomy" id="1123000"/>
    <lineage>
        <taxon>Bacteria</taxon>
        <taxon>Fusobacteriati</taxon>
        <taxon>Fusobacteriota</taxon>
        <taxon>Fusobacteriia</taxon>
        <taxon>Fusobacteriales</taxon>
        <taxon>Fusobacteriaceae</taxon>
        <taxon>Propionigenium</taxon>
    </lineage>
</organism>
<dbReference type="Proteomes" id="UP001144471">
    <property type="component" value="Unassembled WGS sequence"/>
</dbReference>
<dbReference type="RefSeq" id="WP_281832814.1">
    <property type="nucleotide sequence ID" value="NZ_BSDY01000001.1"/>
</dbReference>
<feature type="chain" id="PRO_5040887930" evidence="1">
    <location>
        <begin position="22"/>
        <end position="345"/>
    </location>
</feature>
<comment type="caution">
    <text evidence="2">The sequence shown here is derived from an EMBL/GenBank/DDBJ whole genome shotgun (WGS) entry which is preliminary data.</text>
</comment>
<evidence type="ECO:0000313" key="3">
    <source>
        <dbReference type="Proteomes" id="UP001144471"/>
    </source>
</evidence>
<protein>
    <submittedName>
        <fullName evidence="2">Uncharacterized protein</fullName>
    </submittedName>
</protein>
<evidence type="ECO:0000256" key="1">
    <source>
        <dbReference type="SAM" id="SignalP"/>
    </source>
</evidence>
<accession>A0A9W6GIJ2</accession>
<dbReference type="EMBL" id="BSDY01000001">
    <property type="protein sequence ID" value="GLI54793.1"/>
    <property type="molecule type" value="Genomic_DNA"/>
</dbReference>
<evidence type="ECO:0000313" key="2">
    <source>
        <dbReference type="EMBL" id="GLI54793.1"/>
    </source>
</evidence>
<proteinExistence type="predicted"/>
<keyword evidence="1" id="KW-0732">Signal</keyword>
<feature type="signal peptide" evidence="1">
    <location>
        <begin position="1"/>
        <end position="21"/>
    </location>
</feature>